<comment type="caution">
    <text evidence="12">The sequence shown here is derived from an EMBL/GenBank/DDBJ whole genome shotgun (WGS) entry which is preliminary data.</text>
</comment>
<proteinExistence type="inferred from homology"/>
<feature type="domain" description="GHMP kinase C-terminal" evidence="11">
    <location>
        <begin position="201"/>
        <end position="267"/>
    </location>
</feature>
<keyword evidence="13" id="KW-1185">Reference proteome</keyword>
<dbReference type="UniPathway" id="UPA00056">
    <property type="reaction ID" value="UER00094"/>
</dbReference>
<comment type="catalytic activity">
    <reaction evidence="9">
        <text>4-CDP-2-C-methyl-D-erythritol + ATP = 4-CDP-2-C-methyl-D-erythritol 2-phosphate + ADP + H(+)</text>
        <dbReference type="Rhea" id="RHEA:18437"/>
        <dbReference type="ChEBI" id="CHEBI:15378"/>
        <dbReference type="ChEBI" id="CHEBI:30616"/>
        <dbReference type="ChEBI" id="CHEBI:57823"/>
        <dbReference type="ChEBI" id="CHEBI:57919"/>
        <dbReference type="ChEBI" id="CHEBI:456216"/>
        <dbReference type="EC" id="2.7.1.148"/>
    </reaction>
</comment>
<accession>A0A1Y4LZB6</accession>
<feature type="active site" evidence="9">
    <location>
        <position position="8"/>
    </location>
</feature>
<dbReference type="InterPro" id="IPR014721">
    <property type="entry name" value="Ribsml_uS5_D2-typ_fold_subgr"/>
</dbReference>
<evidence type="ECO:0000256" key="7">
    <source>
        <dbReference type="ARBA" id="ARBA00022840"/>
    </source>
</evidence>
<dbReference type="InterPro" id="IPR006204">
    <property type="entry name" value="GHMP_kinase_N_dom"/>
</dbReference>
<feature type="domain" description="GHMP kinase N-terminal" evidence="10">
    <location>
        <begin position="60"/>
        <end position="136"/>
    </location>
</feature>
<dbReference type="Pfam" id="PF00288">
    <property type="entry name" value="GHMP_kinases_N"/>
    <property type="match status" value="1"/>
</dbReference>
<dbReference type="GO" id="GO:0050515">
    <property type="term" value="F:4-(cytidine 5'-diphospho)-2-C-methyl-D-erythritol kinase activity"/>
    <property type="evidence" value="ECO:0007669"/>
    <property type="project" value="UniProtKB-UniRule"/>
</dbReference>
<dbReference type="InterPro" id="IPR013750">
    <property type="entry name" value="GHMP_kinase_C_dom"/>
</dbReference>
<dbReference type="RefSeq" id="WP_087158006.1">
    <property type="nucleotide sequence ID" value="NZ_JADNDT010000034.1"/>
</dbReference>
<feature type="binding site" evidence="9">
    <location>
        <begin position="88"/>
        <end position="98"/>
    </location>
    <ligand>
        <name>ATP</name>
        <dbReference type="ChEBI" id="CHEBI:30616"/>
    </ligand>
</feature>
<name>A0A1Y4LZB6_9FIRM</name>
<dbReference type="Gene3D" id="3.30.230.10">
    <property type="match status" value="1"/>
</dbReference>
<dbReference type="EMBL" id="NFKM01000001">
    <property type="protein sequence ID" value="OUP61934.1"/>
    <property type="molecule type" value="Genomic_DNA"/>
</dbReference>
<dbReference type="NCBIfam" id="TIGR00154">
    <property type="entry name" value="ispE"/>
    <property type="match status" value="1"/>
</dbReference>
<dbReference type="InterPro" id="IPR004424">
    <property type="entry name" value="IspE"/>
</dbReference>
<organism evidence="12 13">
    <name type="scientific">Faecalitalea cylindroides</name>
    <dbReference type="NCBI Taxonomy" id="39483"/>
    <lineage>
        <taxon>Bacteria</taxon>
        <taxon>Bacillati</taxon>
        <taxon>Bacillota</taxon>
        <taxon>Erysipelotrichia</taxon>
        <taxon>Erysipelotrichales</taxon>
        <taxon>Erysipelotrichaceae</taxon>
        <taxon>Faecalitalea</taxon>
    </lineage>
</organism>
<dbReference type="HAMAP" id="MF_00061">
    <property type="entry name" value="IspE"/>
    <property type="match status" value="1"/>
</dbReference>
<dbReference type="PANTHER" id="PTHR43527">
    <property type="entry name" value="4-DIPHOSPHOCYTIDYL-2-C-METHYL-D-ERYTHRITOL KINASE, CHLOROPLASTIC"/>
    <property type="match status" value="1"/>
</dbReference>
<comment type="pathway">
    <text evidence="9">Isoprenoid biosynthesis; isopentenyl diphosphate biosynthesis via DXP pathway; isopentenyl diphosphate from 1-deoxy-D-xylulose 5-phosphate: step 3/6.</text>
</comment>
<keyword evidence="6 9" id="KW-0418">Kinase</keyword>
<evidence type="ECO:0000313" key="13">
    <source>
        <dbReference type="Proteomes" id="UP000195447"/>
    </source>
</evidence>
<evidence type="ECO:0000256" key="9">
    <source>
        <dbReference type="HAMAP-Rule" id="MF_00061"/>
    </source>
</evidence>
<evidence type="ECO:0000256" key="5">
    <source>
        <dbReference type="ARBA" id="ARBA00022741"/>
    </source>
</evidence>
<evidence type="ECO:0000259" key="10">
    <source>
        <dbReference type="Pfam" id="PF00288"/>
    </source>
</evidence>
<protein>
    <recommendedName>
        <fullName evidence="3 9">4-diphosphocytidyl-2-C-methyl-D-erythritol kinase</fullName>
        <shortName evidence="9">CMK</shortName>
        <ecNumber evidence="2 9">2.7.1.148</ecNumber>
    </recommendedName>
    <alternativeName>
        <fullName evidence="8 9">4-(cytidine-5'-diphospho)-2-C-methyl-D-erythritol kinase</fullName>
    </alternativeName>
</protein>
<dbReference type="GO" id="GO:0005524">
    <property type="term" value="F:ATP binding"/>
    <property type="evidence" value="ECO:0007669"/>
    <property type="project" value="UniProtKB-UniRule"/>
</dbReference>
<keyword evidence="4 9" id="KW-0808">Transferase</keyword>
<dbReference type="SUPFAM" id="SSF55060">
    <property type="entry name" value="GHMP Kinase, C-terminal domain"/>
    <property type="match status" value="1"/>
</dbReference>
<dbReference type="EC" id="2.7.1.148" evidence="2 9"/>
<keyword evidence="9" id="KW-0414">Isoprene biosynthesis</keyword>
<gene>
    <name evidence="9" type="primary">ispE</name>
    <name evidence="12" type="ORF">B5F14_00690</name>
</gene>
<dbReference type="InterPro" id="IPR036554">
    <property type="entry name" value="GHMP_kinase_C_sf"/>
</dbReference>
<dbReference type="Gene3D" id="3.30.70.890">
    <property type="entry name" value="GHMP kinase, C-terminal domain"/>
    <property type="match status" value="1"/>
</dbReference>
<evidence type="ECO:0000256" key="2">
    <source>
        <dbReference type="ARBA" id="ARBA00012052"/>
    </source>
</evidence>
<dbReference type="Pfam" id="PF08544">
    <property type="entry name" value="GHMP_kinases_C"/>
    <property type="match status" value="1"/>
</dbReference>
<evidence type="ECO:0000256" key="8">
    <source>
        <dbReference type="ARBA" id="ARBA00032554"/>
    </source>
</evidence>
<reference evidence="13" key="1">
    <citation type="submission" date="2017-04" db="EMBL/GenBank/DDBJ databases">
        <title>Function of individual gut microbiota members based on whole genome sequencing of pure cultures obtained from chicken caecum.</title>
        <authorList>
            <person name="Medvecky M."/>
            <person name="Cejkova D."/>
            <person name="Polansky O."/>
            <person name="Karasova D."/>
            <person name="Kubasova T."/>
            <person name="Cizek A."/>
            <person name="Rychlik I."/>
        </authorList>
    </citation>
    <scope>NUCLEOTIDE SEQUENCE [LARGE SCALE GENOMIC DNA]</scope>
    <source>
        <strain evidence="13">An178</strain>
    </source>
</reference>
<evidence type="ECO:0000313" key="12">
    <source>
        <dbReference type="EMBL" id="OUP61934.1"/>
    </source>
</evidence>
<evidence type="ECO:0000256" key="4">
    <source>
        <dbReference type="ARBA" id="ARBA00022679"/>
    </source>
</evidence>
<keyword evidence="7 9" id="KW-0067">ATP-binding</keyword>
<dbReference type="Proteomes" id="UP000195447">
    <property type="component" value="Unassembled WGS sequence"/>
</dbReference>
<comment type="similarity">
    <text evidence="1 9">Belongs to the GHMP kinase family. IspE subfamily.</text>
</comment>
<evidence type="ECO:0000256" key="3">
    <source>
        <dbReference type="ARBA" id="ARBA00017473"/>
    </source>
</evidence>
<sequence length="279" mass="31281">MKVYAPAKVNLGLDVVRTMENGYHELDMIMAPISLYDELDIEYADQDKIEIENMELSEDNTISKTLGLLRDCYDIKHHYLIRVKKNIPSQAGLAGGSADAAAVLKTVLELEGIEVEMEEKLNLAKQIGADVPFCLVNQFSRVKGIGENIEILDTNWKFNILLVKPDFGVSTPEAFRLWENQEKFHPDIDYVQMACENQILDLLVQAMGNALEPVAFELRPELAKIKEEMLDLGMVRVMMSGSGSSMMGFCIDEDVLQKAKSVLEKRYGFVEVVSVGAKL</sequence>
<dbReference type="SUPFAM" id="SSF54211">
    <property type="entry name" value="Ribosomal protein S5 domain 2-like"/>
    <property type="match status" value="1"/>
</dbReference>
<comment type="function">
    <text evidence="9">Catalyzes the phosphorylation of the position 2 hydroxy group of 4-diphosphocytidyl-2C-methyl-D-erythritol.</text>
</comment>
<keyword evidence="5 9" id="KW-0547">Nucleotide-binding</keyword>
<dbReference type="GO" id="GO:0019288">
    <property type="term" value="P:isopentenyl diphosphate biosynthetic process, methylerythritol 4-phosphate pathway"/>
    <property type="evidence" value="ECO:0007669"/>
    <property type="project" value="UniProtKB-UniRule"/>
</dbReference>
<feature type="active site" evidence="9">
    <location>
        <position position="130"/>
    </location>
</feature>
<dbReference type="PANTHER" id="PTHR43527:SF2">
    <property type="entry name" value="4-DIPHOSPHOCYTIDYL-2-C-METHYL-D-ERYTHRITOL KINASE, CHLOROPLASTIC"/>
    <property type="match status" value="1"/>
</dbReference>
<dbReference type="PIRSF" id="PIRSF010376">
    <property type="entry name" value="IspE"/>
    <property type="match status" value="1"/>
</dbReference>
<evidence type="ECO:0000256" key="6">
    <source>
        <dbReference type="ARBA" id="ARBA00022777"/>
    </source>
</evidence>
<evidence type="ECO:0000259" key="11">
    <source>
        <dbReference type="Pfam" id="PF08544"/>
    </source>
</evidence>
<dbReference type="InterPro" id="IPR020568">
    <property type="entry name" value="Ribosomal_Su5_D2-typ_SF"/>
</dbReference>
<dbReference type="AlphaFoldDB" id="A0A1Y4LZB6"/>
<dbReference type="GO" id="GO:0016114">
    <property type="term" value="P:terpenoid biosynthetic process"/>
    <property type="evidence" value="ECO:0007669"/>
    <property type="project" value="UniProtKB-UniRule"/>
</dbReference>
<evidence type="ECO:0000256" key="1">
    <source>
        <dbReference type="ARBA" id="ARBA00009684"/>
    </source>
</evidence>